<dbReference type="AlphaFoldDB" id="W6ANP6"/>
<dbReference type="Proteomes" id="UP000019260">
    <property type="component" value="Chromosome"/>
</dbReference>
<dbReference type="PATRIC" id="fig|838561.3.peg.1302"/>
<reference evidence="1 2" key="1">
    <citation type="submission" date="2013-09" db="EMBL/GenBank/DDBJ databases">
        <title>Complete genome sequence of Spiroplasma mirum suckling mouse cataract agent.</title>
        <authorList>
            <person name="Landry C.A."/>
            <person name="Bastian F.O."/>
            <person name="Thune R.L."/>
        </authorList>
    </citation>
    <scope>NUCLEOTIDE SEQUENCE [LARGE SCALE GENOMIC DNA]</scope>
    <source>
        <strain evidence="1 2">SMCA</strain>
    </source>
</reference>
<keyword evidence="2" id="KW-1185">Reference proteome</keyword>
<organism evidence="1 2">
    <name type="scientific">Spiroplasma mirum ATCC 29335</name>
    <dbReference type="NCBI Taxonomy" id="838561"/>
    <lineage>
        <taxon>Bacteria</taxon>
        <taxon>Bacillati</taxon>
        <taxon>Mycoplasmatota</taxon>
        <taxon>Mollicutes</taxon>
        <taxon>Entomoplasmatales</taxon>
        <taxon>Spiroplasmataceae</taxon>
        <taxon>Spiroplasma</taxon>
    </lineage>
</organism>
<dbReference type="EMBL" id="CP006720">
    <property type="protein sequence ID" value="AHI58651.1"/>
    <property type="molecule type" value="Genomic_DNA"/>
</dbReference>
<dbReference type="KEGG" id="smia:P344_06765"/>
<gene>
    <name evidence="1" type="ORF">P344_06765</name>
</gene>
<dbReference type="STRING" id="838561.P344_06765"/>
<name>W6ANP6_9MOLU</name>
<evidence type="ECO:0000313" key="1">
    <source>
        <dbReference type="EMBL" id="AHI58651.1"/>
    </source>
</evidence>
<evidence type="ECO:0000313" key="2">
    <source>
        <dbReference type="Proteomes" id="UP000019260"/>
    </source>
</evidence>
<protein>
    <submittedName>
        <fullName evidence="1">Uncharacterized protein</fullName>
    </submittedName>
</protein>
<sequence length="37" mass="4298">MLLTPSGSVTFGLHKKRYVKIKINDIKEIIIQKPKLF</sequence>
<proteinExistence type="predicted"/>
<dbReference type="HOGENOM" id="CLU_3348789_0_0_14"/>
<accession>W6ANP6</accession>